<evidence type="ECO:0000313" key="1">
    <source>
        <dbReference type="EMBL" id="AYV80778.1"/>
    </source>
</evidence>
<organism evidence="1">
    <name type="scientific">Harvfovirus sp</name>
    <dbReference type="NCBI Taxonomy" id="2487768"/>
    <lineage>
        <taxon>Viruses</taxon>
        <taxon>Varidnaviria</taxon>
        <taxon>Bamfordvirae</taxon>
        <taxon>Nucleocytoviricota</taxon>
        <taxon>Megaviricetes</taxon>
        <taxon>Imitervirales</taxon>
        <taxon>Mimiviridae</taxon>
        <taxon>Klosneuvirinae</taxon>
    </lineage>
</organism>
<accession>A0A3G5A0R1</accession>
<protein>
    <submittedName>
        <fullName evidence="1">Uncharacterized protein</fullName>
    </submittedName>
</protein>
<name>A0A3G5A0R1_9VIRU</name>
<dbReference type="EMBL" id="MK072248">
    <property type="protein sequence ID" value="AYV80778.1"/>
    <property type="molecule type" value="Genomic_DNA"/>
</dbReference>
<gene>
    <name evidence="1" type="ORF">Harvfovirus6_28</name>
</gene>
<proteinExistence type="predicted"/>
<sequence length="423" mass="49880">MFHIAEIDLIKNMQFSKKLNYPYPKTQSINQITIMTDSTHQLLQKKITNGSQKEILLFLSEIERNPKLNPIITIFSSSSVEDYFNQLTKSICESFDNPDILTTLYHCTKFLPCDAPIETLFTIIIKKSIYTQTNKTIYNKNLNLYCGYNKEDIYKNYLLIALNGNFPHITYALYQITASHNYASIVIPDILINHNTTNIRTLDILLESYHPTLTQHQKYTLFKNIFDTLFDKFPENINFAKYLKQKVEQYYPPNYFAEYFNSRLYDSCRKANYALIDFLMESMGANPNGFTERKLYVIRYTVFDYILISEPIDIIQYLLEKCQIKRGFSYVPWLLQLDLMDKLFLLLFHQIEGLLDIPPLTLYQINSPNNFYLNLNQRNKKTPSTIFKNYFNESLYNSRLHLLLSTLQTHLISDLSKLTIQFL</sequence>
<reference evidence="1" key="1">
    <citation type="submission" date="2018-10" db="EMBL/GenBank/DDBJ databases">
        <title>Hidden diversity of soil giant viruses.</title>
        <authorList>
            <person name="Schulz F."/>
            <person name="Alteio L."/>
            <person name="Goudeau D."/>
            <person name="Ryan E.M."/>
            <person name="Malmstrom R.R."/>
            <person name="Blanchard J."/>
            <person name="Woyke T."/>
        </authorList>
    </citation>
    <scope>NUCLEOTIDE SEQUENCE</scope>
    <source>
        <strain evidence="1">HAV1</strain>
    </source>
</reference>